<accession>A0A9P9HBY9</accession>
<gene>
    <name evidence="1" type="ORF">B0J15DRAFT_466201</name>
</gene>
<comment type="caution">
    <text evidence="1">The sequence shown here is derived from an EMBL/GenBank/DDBJ whole genome shotgun (WGS) entry which is preliminary data.</text>
</comment>
<keyword evidence="2" id="KW-1185">Reference proteome</keyword>
<organism evidence="1 2">
    <name type="scientific">Fusarium solani</name>
    <name type="common">Filamentous fungus</name>
    <dbReference type="NCBI Taxonomy" id="169388"/>
    <lineage>
        <taxon>Eukaryota</taxon>
        <taxon>Fungi</taxon>
        <taxon>Dikarya</taxon>
        <taxon>Ascomycota</taxon>
        <taxon>Pezizomycotina</taxon>
        <taxon>Sordariomycetes</taxon>
        <taxon>Hypocreomycetidae</taxon>
        <taxon>Hypocreales</taxon>
        <taxon>Nectriaceae</taxon>
        <taxon>Fusarium</taxon>
        <taxon>Fusarium solani species complex</taxon>
    </lineage>
</organism>
<evidence type="ECO:0000313" key="1">
    <source>
        <dbReference type="EMBL" id="KAH7254525.1"/>
    </source>
</evidence>
<dbReference type="EMBL" id="JAGTJS010000010">
    <property type="protein sequence ID" value="KAH7254525.1"/>
    <property type="molecule type" value="Genomic_DNA"/>
</dbReference>
<proteinExistence type="predicted"/>
<dbReference type="OrthoDB" id="5101730at2759"/>
<protein>
    <submittedName>
        <fullName evidence="1">Uncharacterized protein</fullName>
    </submittedName>
</protein>
<name>A0A9P9HBY9_FUSSL</name>
<reference evidence="1" key="1">
    <citation type="journal article" date="2021" name="Nat. Commun.">
        <title>Genetic determinants of endophytism in the Arabidopsis root mycobiome.</title>
        <authorList>
            <person name="Mesny F."/>
            <person name="Miyauchi S."/>
            <person name="Thiergart T."/>
            <person name="Pickel B."/>
            <person name="Atanasova L."/>
            <person name="Karlsson M."/>
            <person name="Huettel B."/>
            <person name="Barry K.W."/>
            <person name="Haridas S."/>
            <person name="Chen C."/>
            <person name="Bauer D."/>
            <person name="Andreopoulos W."/>
            <person name="Pangilinan J."/>
            <person name="LaButti K."/>
            <person name="Riley R."/>
            <person name="Lipzen A."/>
            <person name="Clum A."/>
            <person name="Drula E."/>
            <person name="Henrissat B."/>
            <person name="Kohler A."/>
            <person name="Grigoriev I.V."/>
            <person name="Martin F.M."/>
            <person name="Hacquard S."/>
        </authorList>
    </citation>
    <scope>NUCLEOTIDE SEQUENCE</scope>
    <source>
        <strain evidence="1">FSSC 5 MPI-SDFR-AT-0091</strain>
    </source>
</reference>
<dbReference type="AlphaFoldDB" id="A0A9P9HBY9"/>
<sequence length="137" mass="15618">MLGSLRLLRPLDVLESRSSPSISQKYGLTPAEFEYYLTIKAPRQERVFYPYHVLSRSQAVAYGWLELVDYHGALHAAATPRKLGMAKMSTLTSAQMLWMVHYFCSKDQALKTQRSSGASGEEIRFHILDRWNPNLAP</sequence>
<evidence type="ECO:0000313" key="2">
    <source>
        <dbReference type="Proteomes" id="UP000736672"/>
    </source>
</evidence>
<dbReference type="Proteomes" id="UP000736672">
    <property type="component" value="Unassembled WGS sequence"/>
</dbReference>